<evidence type="ECO:0000259" key="2">
    <source>
        <dbReference type="Pfam" id="PF02517"/>
    </source>
</evidence>
<organism evidence="3 4">
    <name type="scientific">Methanoculleus sediminis</name>
    <dbReference type="NCBI Taxonomy" id="1550566"/>
    <lineage>
        <taxon>Archaea</taxon>
        <taxon>Methanobacteriati</taxon>
        <taxon>Methanobacteriota</taxon>
        <taxon>Stenosarchaea group</taxon>
        <taxon>Methanomicrobia</taxon>
        <taxon>Methanomicrobiales</taxon>
        <taxon>Methanomicrobiaceae</taxon>
        <taxon>Methanoculleus</taxon>
    </lineage>
</organism>
<protein>
    <submittedName>
        <fullName evidence="3">Abortive infection protein</fullName>
    </submittedName>
</protein>
<feature type="transmembrane region" description="Helical" evidence="1">
    <location>
        <begin position="162"/>
        <end position="180"/>
    </location>
</feature>
<dbReference type="InterPro" id="IPR042150">
    <property type="entry name" value="MmRce1-like"/>
</dbReference>
<keyword evidence="1" id="KW-0472">Membrane</keyword>
<dbReference type="RefSeq" id="WP_048182184.1">
    <property type="nucleotide sequence ID" value="NZ_JXOJ01000002.1"/>
</dbReference>
<keyword evidence="1" id="KW-1133">Transmembrane helix</keyword>
<dbReference type="InterPro" id="IPR003675">
    <property type="entry name" value="Rce1/LyrA-like_dom"/>
</dbReference>
<feature type="transmembrane region" description="Helical" evidence="1">
    <location>
        <begin position="120"/>
        <end position="141"/>
    </location>
</feature>
<dbReference type="PANTHER" id="PTHR35797:SF1">
    <property type="entry name" value="PROTEASE"/>
    <property type="match status" value="1"/>
</dbReference>
<accession>A0A0H1QZN9</accession>
<feature type="transmembrane region" description="Helical" evidence="1">
    <location>
        <begin position="251"/>
        <end position="274"/>
    </location>
</feature>
<evidence type="ECO:0000313" key="4">
    <source>
        <dbReference type="Proteomes" id="UP000035301"/>
    </source>
</evidence>
<keyword evidence="1" id="KW-0812">Transmembrane</keyword>
<feature type="transmembrane region" description="Helical" evidence="1">
    <location>
        <begin position="87"/>
        <end position="108"/>
    </location>
</feature>
<dbReference type="Pfam" id="PF02517">
    <property type="entry name" value="Rce1-like"/>
    <property type="match status" value="1"/>
</dbReference>
<dbReference type="AlphaFoldDB" id="A0A0H1QZN9"/>
<proteinExistence type="predicted"/>
<sequence length="296" mass="32418">MTSSAVGHPYDPRSPSTARREVIVFLVLAFALSSIGWFFTTGSTAAEALLLSTVFTMWCPGIAAVVTRLYCQRNLRGFGFRVGEARWQMIAIFLPILVGLLIFGSVWMTGIGPFNLEGAAIVFSIGFVPVFLVSIVFNLFAAAGEEIGWRGLLVPEMAKFMGFTKLALLSSAIWAAWHFPPIVFSTYHGEGPLWYSLAVFVPSVMGAGIILAWLRLRSGSVIAAVLFHGFWNYFIQQFYPLLTVQTPESAMITGEFGWAAAAVYILLALVCWHFRGAVESGGPRSPPEHAEHVQQS</sequence>
<feature type="domain" description="CAAX prenyl protease 2/Lysostaphin resistance protein A-like" evidence="2">
    <location>
        <begin position="131"/>
        <end position="234"/>
    </location>
</feature>
<dbReference type="PANTHER" id="PTHR35797">
    <property type="entry name" value="PROTEASE-RELATED"/>
    <property type="match status" value="1"/>
</dbReference>
<dbReference type="OrthoDB" id="28575at2157"/>
<feature type="transmembrane region" description="Helical" evidence="1">
    <location>
        <begin position="45"/>
        <end position="66"/>
    </location>
</feature>
<dbReference type="EMBL" id="JXOJ01000002">
    <property type="protein sequence ID" value="KLK88405.1"/>
    <property type="molecule type" value="Genomic_DNA"/>
</dbReference>
<comment type="caution">
    <text evidence="3">The sequence shown here is derived from an EMBL/GenBank/DDBJ whole genome shotgun (WGS) entry which is preliminary data.</text>
</comment>
<gene>
    <name evidence="3" type="ORF">SZ63_05120</name>
</gene>
<dbReference type="Proteomes" id="UP000035301">
    <property type="component" value="Unassembled WGS sequence"/>
</dbReference>
<keyword evidence="4" id="KW-1185">Reference proteome</keyword>
<evidence type="ECO:0000313" key="3">
    <source>
        <dbReference type="EMBL" id="KLK88405.1"/>
    </source>
</evidence>
<feature type="transmembrane region" description="Helical" evidence="1">
    <location>
        <begin position="22"/>
        <end position="39"/>
    </location>
</feature>
<feature type="transmembrane region" description="Helical" evidence="1">
    <location>
        <begin position="192"/>
        <end position="214"/>
    </location>
</feature>
<evidence type="ECO:0000256" key="1">
    <source>
        <dbReference type="SAM" id="Phobius"/>
    </source>
</evidence>
<reference evidence="3 4" key="1">
    <citation type="journal article" date="2015" name="Int. J. Syst. Evol. Microbiol.">
        <title>Methanoculleus sediminis sp. nov., a methanogen from sediments near a submarine mud volcano.</title>
        <authorList>
            <person name="Chen S.C."/>
            <person name="Chen M.F."/>
            <person name="Lai M.C."/>
            <person name="Weng C.Y."/>
            <person name="Wu S.Y."/>
            <person name="Lin S."/>
            <person name="Yang T.F."/>
            <person name="Chen P.C."/>
        </authorList>
    </citation>
    <scope>NUCLEOTIDE SEQUENCE [LARGE SCALE GENOMIC DNA]</scope>
    <source>
        <strain evidence="3 4">S3Fa</strain>
    </source>
</reference>
<feature type="transmembrane region" description="Helical" evidence="1">
    <location>
        <begin position="221"/>
        <end position="239"/>
    </location>
</feature>
<dbReference type="GO" id="GO:0004175">
    <property type="term" value="F:endopeptidase activity"/>
    <property type="evidence" value="ECO:0007669"/>
    <property type="project" value="UniProtKB-ARBA"/>
</dbReference>
<dbReference type="STRING" id="1550566.SZ63_05120"/>
<dbReference type="PATRIC" id="fig|1550566.3.peg.1096"/>
<dbReference type="GO" id="GO:0080120">
    <property type="term" value="P:CAAX-box protein maturation"/>
    <property type="evidence" value="ECO:0007669"/>
    <property type="project" value="UniProtKB-ARBA"/>
</dbReference>
<name>A0A0H1QZN9_9EURY</name>